<sequence>MRQPGNWRNTSTAGARSASGAQAVNSASAANVLARLWRPGIRTSDAGTSASSPRHSQVAPSSVRTRNRWRLAR</sequence>
<evidence type="ECO:0000313" key="2">
    <source>
        <dbReference type="EMBL" id="PQJ96330.1"/>
    </source>
</evidence>
<comment type="caution">
    <text evidence="2">The sequence shown here is derived from an EMBL/GenBank/DDBJ whole genome shotgun (WGS) entry which is preliminary data.</text>
</comment>
<name>A0A2S7XRI2_9GAMM</name>
<proteinExistence type="predicted"/>
<protein>
    <submittedName>
        <fullName evidence="2">Uncharacterized protein</fullName>
    </submittedName>
</protein>
<gene>
    <name evidence="2" type="ORF">CXB77_11375</name>
</gene>
<organism evidence="2 3">
    <name type="scientific">Chromatium okenii</name>
    <dbReference type="NCBI Taxonomy" id="61644"/>
    <lineage>
        <taxon>Bacteria</taxon>
        <taxon>Pseudomonadati</taxon>
        <taxon>Pseudomonadota</taxon>
        <taxon>Gammaproteobacteria</taxon>
        <taxon>Chromatiales</taxon>
        <taxon>Chromatiaceae</taxon>
        <taxon>Chromatium</taxon>
    </lineage>
</organism>
<keyword evidence="3" id="KW-1185">Reference proteome</keyword>
<accession>A0A2S7XRI2</accession>
<evidence type="ECO:0000256" key="1">
    <source>
        <dbReference type="SAM" id="MobiDB-lite"/>
    </source>
</evidence>
<dbReference type="EMBL" id="PPGH01000035">
    <property type="protein sequence ID" value="PQJ96330.1"/>
    <property type="molecule type" value="Genomic_DNA"/>
</dbReference>
<feature type="compositionally biased region" description="Polar residues" evidence="1">
    <location>
        <begin position="45"/>
        <end position="64"/>
    </location>
</feature>
<feature type="region of interest" description="Disordered" evidence="1">
    <location>
        <begin position="42"/>
        <end position="73"/>
    </location>
</feature>
<dbReference type="Proteomes" id="UP000239936">
    <property type="component" value="Unassembled WGS sequence"/>
</dbReference>
<reference evidence="2 3" key="1">
    <citation type="submission" date="2018-01" db="EMBL/GenBank/DDBJ databases">
        <title>The complete genome sequence of Chromatium okenii LaCa, a purple sulfur bacterium with a turbulent life.</title>
        <authorList>
            <person name="Luedin S.M."/>
            <person name="Liechti N."/>
            <person name="Storelli N."/>
            <person name="Danza F."/>
            <person name="Wittwer M."/>
            <person name="Pothier J.F."/>
            <person name="Tonolla M.A."/>
        </authorList>
    </citation>
    <scope>NUCLEOTIDE SEQUENCE [LARGE SCALE GENOMIC DNA]</scope>
    <source>
        <strain evidence="2 3">LaCa</strain>
    </source>
</reference>
<feature type="compositionally biased region" description="Low complexity" evidence="1">
    <location>
        <begin position="10"/>
        <end position="25"/>
    </location>
</feature>
<dbReference type="AlphaFoldDB" id="A0A2S7XRI2"/>
<evidence type="ECO:0000313" key="3">
    <source>
        <dbReference type="Proteomes" id="UP000239936"/>
    </source>
</evidence>
<feature type="region of interest" description="Disordered" evidence="1">
    <location>
        <begin position="1"/>
        <end position="25"/>
    </location>
</feature>